<protein>
    <submittedName>
        <fullName evidence="2">Uncharacterized protein</fullName>
    </submittedName>
</protein>
<accession>X6N3Q8</accession>
<name>X6N3Q8_RETFI</name>
<sequence length="139" mass="15396">MLRVTVDVKEQQQVADVIAQKVTQFKGLQSSSKLVRTVEVEDSLLTSKLVSGGSAYEEALKKQKEIQEQKKAKEALSTTSTQTLEAKNMFQQMEKDISSNNLKPSAAKRQKKKKNLANSATNVNPNSNTNDAPDEQKTQ</sequence>
<comment type="caution">
    <text evidence="2">The sequence shown here is derived from an EMBL/GenBank/DDBJ whole genome shotgun (WGS) entry which is preliminary data.</text>
</comment>
<feature type="region of interest" description="Disordered" evidence="1">
    <location>
        <begin position="72"/>
        <end position="139"/>
    </location>
</feature>
<proteinExistence type="predicted"/>
<feature type="compositionally biased region" description="Basic residues" evidence="1">
    <location>
        <begin position="106"/>
        <end position="115"/>
    </location>
</feature>
<evidence type="ECO:0000313" key="2">
    <source>
        <dbReference type="EMBL" id="ETO20548.1"/>
    </source>
</evidence>
<feature type="compositionally biased region" description="Polar residues" evidence="1">
    <location>
        <begin position="77"/>
        <end position="91"/>
    </location>
</feature>
<dbReference type="AlphaFoldDB" id="X6N3Q8"/>
<evidence type="ECO:0000313" key="3">
    <source>
        <dbReference type="Proteomes" id="UP000023152"/>
    </source>
</evidence>
<dbReference type="EMBL" id="ASPP01012510">
    <property type="protein sequence ID" value="ETO20548.1"/>
    <property type="molecule type" value="Genomic_DNA"/>
</dbReference>
<keyword evidence="3" id="KW-1185">Reference proteome</keyword>
<evidence type="ECO:0000256" key="1">
    <source>
        <dbReference type="SAM" id="MobiDB-lite"/>
    </source>
</evidence>
<feature type="compositionally biased region" description="Polar residues" evidence="1">
    <location>
        <begin position="118"/>
        <end position="131"/>
    </location>
</feature>
<organism evidence="2 3">
    <name type="scientific">Reticulomyxa filosa</name>
    <dbReference type="NCBI Taxonomy" id="46433"/>
    <lineage>
        <taxon>Eukaryota</taxon>
        <taxon>Sar</taxon>
        <taxon>Rhizaria</taxon>
        <taxon>Retaria</taxon>
        <taxon>Foraminifera</taxon>
        <taxon>Monothalamids</taxon>
        <taxon>Reticulomyxidae</taxon>
        <taxon>Reticulomyxa</taxon>
    </lineage>
</organism>
<reference evidence="2 3" key="1">
    <citation type="journal article" date="2013" name="Curr. Biol.">
        <title>The Genome of the Foraminiferan Reticulomyxa filosa.</title>
        <authorList>
            <person name="Glockner G."/>
            <person name="Hulsmann N."/>
            <person name="Schleicher M."/>
            <person name="Noegel A.A."/>
            <person name="Eichinger L."/>
            <person name="Gallinger C."/>
            <person name="Pawlowski J."/>
            <person name="Sierra R."/>
            <person name="Euteneuer U."/>
            <person name="Pillet L."/>
            <person name="Moustafa A."/>
            <person name="Platzer M."/>
            <person name="Groth M."/>
            <person name="Szafranski K."/>
            <person name="Schliwa M."/>
        </authorList>
    </citation>
    <scope>NUCLEOTIDE SEQUENCE [LARGE SCALE GENOMIC DNA]</scope>
</reference>
<dbReference type="Proteomes" id="UP000023152">
    <property type="component" value="Unassembled WGS sequence"/>
</dbReference>
<gene>
    <name evidence="2" type="ORF">RFI_16674</name>
</gene>